<evidence type="ECO:0000256" key="1">
    <source>
        <dbReference type="SAM" id="Phobius"/>
    </source>
</evidence>
<gene>
    <name evidence="2" type="ORF">LCGC14_0252810</name>
</gene>
<name>A0A0F9U3X8_9ZZZZ</name>
<feature type="transmembrane region" description="Helical" evidence="1">
    <location>
        <begin position="31"/>
        <end position="51"/>
    </location>
</feature>
<keyword evidence="1" id="KW-0812">Transmembrane</keyword>
<proteinExistence type="predicted"/>
<sequence>MTDRFWQDLLEPDEDLLWTGRPKPKLSLRNFQLLGPFVGAIGTVIAGAFLLQGNSLPVSQSVVVAVIVALVALSLYRGMTRLTDLRRTRYALTNHRALFFKLTRDGTRAKAFPRSAETKHDLRPTSPPSVFFIRHEQADNPARTAHLGFEYIEDSDRLSALMVTAYKGAPR</sequence>
<feature type="transmembrane region" description="Helical" evidence="1">
    <location>
        <begin position="57"/>
        <end position="76"/>
    </location>
</feature>
<dbReference type="AlphaFoldDB" id="A0A0F9U3X8"/>
<reference evidence="2" key="1">
    <citation type="journal article" date="2015" name="Nature">
        <title>Complex archaea that bridge the gap between prokaryotes and eukaryotes.</title>
        <authorList>
            <person name="Spang A."/>
            <person name="Saw J.H."/>
            <person name="Jorgensen S.L."/>
            <person name="Zaremba-Niedzwiedzka K."/>
            <person name="Martijn J."/>
            <person name="Lind A.E."/>
            <person name="van Eijk R."/>
            <person name="Schleper C."/>
            <person name="Guy L."/>
            <person name="Ettema T.J."/>
        </authorList>
    </citation>
    <scope>NUCLEOTIDE SEQUENCE</scope>
</reference>
<accession>A0A0F9U3X8</accession>
<dbReference type="EMBL" id="LAZR01000132">
    <property type="protein sequence ID" value="KKN87940.1"/>
    <property type="molecule type" value="Genomic_DNA"/>
</dbReference>
<keyword evidence="1" id="KW-0472">Membrane</keyword>
<evidence type="ECO:0000313" key="2">
    <source>
        <dbReference type="EMBL" id="KKN87940.1"/>
    </source>
</evidence>
<keyword evidence="1" id="KW-1133">Transmembrane helix</keyword>
<organism evidence="2">
    <name type="scientific">marine sediment metagenome</name>
    <dbReference type="NCBI Taxonomy" id="412755"/>
    <lineage>
        <taxon>unclassified sequences</taxon>
        <taxon>metagenomes</taxon>
        <taxon>ecological metagenomes</taxon>
    </lineage>
</organism>
<comment type="caution">
    <text evidence="2">The sequence shown here is derived from an EMBL/GenBank/DDBJ whole genome shotgun (WGS) entry which is preliminary data.</text>
</comment>
<protein>
    <submittedName>
        <fullName evidence="2">Uncharacterized protein</fullName>
    </submittedName>
</protein>